<reference evidence="1 2" key="1">
    <citation type="submission" date="2016-10" db="EMBL/GenBank/DDBJ databases">
        <authorList>
            <person name="de Groot N.N."/>
        </authorList>
    </citation>
    <scope>NUCLEOTIDE SEQUENCE [LARGE SCALE GENOMIC DNA]</scope>
    <source>
        <strain evidence="1 2">CGMCC 4.6945</strain>
    </source>
</reference>
<organism evidence="1 2">
    <name type="scientific">Cellulomonas marina</name>
    <dbReference type="NCBI Taxonomy" id="988821"/>
    <lineage>
        <taxon>Bacteria</taxon>
        <taxon>Bacillati</taxon>
        <taxon>Actinomycetota</taxon>
        <taxon>Actinomycetes</taxon>
        <taxon>Micrococcales</taxon>
        <taxon>Cellulomonadaceae</taxon>
        <taxon>Cellulomonas</taxon>
    </lineage>
</organism>
<keyword evidence="2" id="KW-1185">Reference proteome</keyword>
<dbReference type="EMBL" id="FOKA01000010">
    <property type="protein sequence ID" value="SFB21878.1"/>
    <property type="molecule type" value="Genomic_DNA"/>
</dbReference>
<gene>
    <name evidence="1" type="ORF">SAMN05421867_11039</name>
</gene>
<dbReference type="Gene3D" id="3.30.1330.70">
    <property type="entry name" value="Holliday junction resolvase RusA"/>
    <property type="match status" value="1"/>
</dbReference>
<name>A0A1I0ZBS5_9CELL</name>
<accession>A0A1I0ZBS5</accession>
<evidence type="ECO:0000313" key="2">
    <source>
        <dbReference type="Proteomes" id="UP000199012"/>
    </source>
</evidence>
<sequence length="80" mass="8919">MRLDFRTARPQRRGESWDLDNLAKCTIDALEGALGARTWKGPRQVADHLVVHLQATKREVVGDESTGATIEVWSRESGDS</sequence>
<protein>
    <submittedName>
        <fullName evidence="1">Uncharacterized protein</fullName>
    </submittedName>
</protein>
<dbReference type="GO" id="GO:0006310">
    <property type="term" value="P:DNA recombination"/>
    <property type="evidence" value="ECO:0007669"/>
    <property type="project" value="InterPro"/>
</dbReference>
<dbReference type="InterPro" id="IPR036614">
    <property type="entry name" value="RusA-like_sf"/>
</dbReference>
<dbReference type="GO" id="GO:0006281">
    <property type="term" value="P:DNA repair"/>
    <property type="evidence" value="ECO:0007669"/>
    <property type="project" value="InterPro"/>
</dbReference>
<proteinExistence type="predicted"/>
<dbReference type="Proteomes" id="UP000199012">
    <property type="component" value="Unassembled WGS sequence"/>
</dbReference>
<dbReference type="AlphaFoldDB" id="A0A1I0ZBS5"/>
<dbReference type="GO" id="GO:0000287">
    <property type="term" value="F:magnesium ion binding"/>
    <property type="evidence" value="ECO:0007669"/>
    <property type="project" value="InterPro"/>
</dbReference>
<evidence type="ECO:0000313" key="1">
    <source>
        <dbReference type="EMBL" id="SFB21878.1"/>
    </source>
</evidence>